<dbReference type="RefSeq" id="WP_214622582.1">
    <property type="nucleotide sequence ID" value="NZ_JAHGAW010000004.1"/>
</dbReference>
<keyword evidence="2" id="KW-0813">Transport</keyword>
<dbReference type="Pfam" id="PF05977">
    <property type="entry name" value="MFS_3"/>
    <property type="match status" value="1"/>
</dbReference>
<feature type="transmembrane region" description="Helical" evidence="7">
    <location>
        <begin position="108"/>
        <end position="127"/>
    </location>
</feature>
<dbReference type="Gene3D" id="1.20.1250.20">
    <property type="entry name" value="MFS general substrate transporter like domains"/>
    <property type="match status" value="1"/>
</dbReference>
<evidence type="ECO:0000256" key="1">
    <source>
        <dbReference type="ARBA" id="ARBA00004651"/>
    </source>
</evidence>
<dbReference type="InterPro" id="IPR036259">
    <property type="entry name" value="MFS_trans_sf"/>
</dbReference>
<dbReference type="GO" id="GO:0022857">
    <property type="term" value="F:transmembrane transporter activity"/>
    <property type="evidence" value="ECO:0007669"/>
    <property type="project" value="InterPro"/>
</dbReference>
<proteinExistence type="predicted"/>
<keyword evidence="10" id="KW-1185">Reference proteome</keyword>
<evidence type="ECO:0000256" key="7">
    <source>
        <dbReference type="SAM" id="Phobius"/>
    </source>
</evidence>
<keyword evidence="3" id="KW-1003">Cell membrane</keyword>
<organism evidence="9 10">
    <name type="scientific">Sphingobium nicotianae</name>
    <dbReference type="NCBI Taxonomy" id="2782607"/>
    <lineage>
        <taxon>Bacteria</taxon>
        <taxon>Pseudomonadati</taxon>
        <taxon>Pseudomonadota</taxon>
        <taxon>Alphaproteobacteria</taxon>
        <taxon>Sphingomonadales</taxon>
        <taxon>Sphingomonadaceae</taxon>
        <taxon>Sphingobium</taxon>
    </lineage>
</organism>
<accession>A0A9X1DB93</accession>
<keyword evidence="5 7" id="KW-1133">Transmembrane helix</keyword>
<feature type="transmembrane region" description="Helical" evidence="7">
    <location>
        <begin position="172"/>
        <end position="191"/>
    </location>
</feature>
<feature type="transmembrane region" description="Helical" evidence="7">
    <location>
        <begin position="78"/>
        <end position="102"/>
    </location>
</feature>
<dbReference type="SUPFAM" id="SSF103473">
    <property type="entry name" value="MFS general substrate transporter"/>
    <property type="match status" value="1"/>
</dbReference>
<dbReference type="GO" id="GO:0005886">
    <property type="term" value="C:plasma membrane"/>
    <property type="evidence" value="ECO:0007669"/>
    <property type="project" value="UniProtKB-SubCell"/>
</dbReference>
<dbReference type="Proteomes" id="UP001138757">
    <property type="component" value="Unassembled WGS sequence"/>
</dbReference>
<comment type="subcellular location">
    <subcellularLocation>
        <location evidence="1">Cell membrane</location>
        <topology evidence="1">Multi-pass membrane protein</topology>
    </subcellularLocation>
</comment>
<evidence type="ECO:0000256" key="5">
    <source>
        <dbReference type="ARBA" id="ARBA00022989"/>
    </source>
</evidence>
<dbReference type="PANTHER" id="PTHR23513:SF11">
    <property type="entry name" value="STAPHYLOFERRIN A TRANSPORTER"/>
    <property type="match status" value="1"/>
</dbReference>
<evidence type="ECO:0000256" key="2">
    <source>
        <dbReference type="ARBA" id="ARBA00022448"/>
    </source>
</evidence>
<dbReference type="EMBL" id="JAHGAW010000004">
    <property type="protein sequence ID" value="MBT2186848.1"/>
    <property type="molecule type" value="Genomic_DNA"/>
</dbReference>
<dbReference type="InterPro" id="IPR020846">
    <property type="entry name" value="MFS_dom"/>
</dbReference>
<dbReference type="AlphaFoldDB" id="A0A9X1DB93"/>
<evidence type="ECO:0000313" key="10">
    <source>
        <dbReference type="Proteomes" id="UP001138757"/>
    </source>
</evidence>
<feature type="transmembrane region" description="Helical" evidence="7">
    <location>
        <begin position="344"/>
        <end position="366"/>
    </location>
</feature>
<dbReference type="PANTHER" id="PTHR23513">
    <property type="entry name" value="INTEGRAL MEMBRANE EFFLUX PROTEIN-RELATED"/>
    <property type="match status" value="1"/>
</dbReference>
<keyword evidence="6 7" id="KW-0472">Membrane</keyword>
<name>A0A9X1DB93_9SPHN</name>
<dbReference type="CDD" id="cd06173">
    <property type="entry name" value="MFS_MefA_like"/>
    <property type="match status" value="1"/>
</dbReference>
<feature type="transmembrane region" description="Helical" evidence="7">
    <location>
        <begin position="285"/>
        <end position="303"/>
    </location>
</feature>
<feature type="transmembrane region" description="Helical" evidence="7">
    <location>
        <begin position="372"/>
        <end position="393"/>
    </location>
</feature>
<comment type="caution">
    <text evidence="9">The sequence shown here is derived from an EMBL/GenBank/DDBJ whole genome shotgun (WGS) entry which is preliminary data.</text>
</comment>
<sequence length="403" mass="41423">MSGSTLSPLRYRPFLLILLGSLLSNFGNAIQSVGAAWQMTATGQPADVVALVQSATNLPIMLLALPAGAWADMFDRRAIMLIVQVAMLMLSLLLAVLSFAGIVAPTVVVGLTALLACGVACFNPALAASIGSIVPRTELAAAVALNILAFNVARSLGPAVGGAIVAMGGAKAAFVANALSYFAVIAVLWRWQHVSPPQTRPAFLSAIAEGFHFARRSPEVRTIMVRAVTFTTTGSAAWALMPLVASDLLGQNSVTFGLLLGALGLGAVVGAASSTWFRARFASETIVRTAGLIYGAGCIGVALRPGLPVMLLLLVASGAGWVQALSGFSVAGQLWSPRPLVGRITAMVSSLTFGGIALGSWLWGHFAQGNGVAAALLASGVGMLVLPLLGLILPMPRYEAPAR</sequence>
<evidence type="ECO:0000256" key="3">
    <source>
        <dbReference type="ARBA" id="ARBA00022475"/>
    </source>
</evidence>
<dbReference type="PROSITE" id="PS50850">
    <property type="entry name" value="MFS"/>
    <property type="match status" value="1"/>
</dbReference>
<feature type="transmembrane region" description="Helical" evidence="7">
    <location>
        <begin position="223"/>
        <end position="241"/>
    </location>
</feature>
<reference evidence="9" key="1">
    <citation type="submission" date="2021-05" db="EMBL/GenBank/DDBJ databases">
        <title>Genome of Sphingobium sp. strain.</title>
        <authorList>
            <person name="Fan R."/>
        </authorList>
    </citation>
    <scope>NUCLEOTIDE SEQUENCE</scope>
    <source>
        <strain evidence="9">H33</strain>
    </source>
</reference>
<protein>
    <submittedName>
        <fullName evidence="9">MFS transporter</fullName>
    </submittedName>
</protein>
<evidence type="ECO:0000256" key="6">
    <source>
        <dbReference type="ARBA" id="ARBA00023136"/>
    </source>
</evidence>
<evidence type="ECO:0000259" key="8">
    <source>
        <dbReference type="PROSITE" id="PS50850"/>
    </source>
</evidence>
<feature type="domain" description="Major facilitator superfamily (MFS) profile" evidence="8">
    <location>
        <begin position="13"/>
        <end position="397"/>
    </location>
</feature>
<feature type="transmembrane region" description="Helical" evidence="7">
    <location>
        <begin position="51"/>
        <end position="71"/>
    </location>
</feature>
<dbReference type="InterPro" id="IPR010290">
    <property type="entry name" value="TM_effector"/>
</dbReference>
<evidence type="ECO:0000256" key="4">
    <source>
        <dbReference type="ARBA" id="ARBA00022692"/>
    </source>
</evidence>
<keyword evidence="4 7" id="KW-0812">Transmembrane</keyword>
<feature type="transmembrane region" description="Helical" evidence="7">
    <location>
        <begin position="309"/>
        <end position="332"/>
    </location>
</feature>
<gene>
    <name evidence="9" type="ORF">KK488_07780</name>
</gene>
<evidence type="ECO:0000313" key="9">
    <source>
        <dbReference type="EMBL" id="MBT2186848.1"/>
    </source>
</evidence>
<feature type="transmembrane region" description="Helical" evidence="7">
    <location>
        <begin position="253"/>
        <end position="273"/>
    </location>
</feature>